<evidence type="ECO:0000256" key="1">
    <source>
        <dbReference type="ARBA" id="ARBA00004141"/>
    </source>
</evidence>
<dbReference type="STRING" id="105696.A0A1Y2LJ79"/>
<gene>
    <name evidence="9" type="ORF">B5807_11347</name>
</gene>
<evidence type="ECO:0000256" key="5">
    <source>
        <dbReference type="ARBA" id="ARBA00022989"/>
    </source>
</evidence>
<feature type="transmembrane region" description="Helical" evidence="7">
    <location>
        <begin position="46"/>
        <end position="68"/>
    </location>
</feature>
<dbReference type="GO" id="GO:0035435">
    <property type="term" value="P:phosphate ion transmembrane transport"/>
    <property type="evidence" value="ECO:0007669"/>
    <property type="project" value="TreeGrafter"/>
</dbReference>
<comment type="similarity">
    <text evidence="7">Belongs to the inorganic phosphate transporter (PiT) (TC 2.A.20) family.</text>
</comment>
<evidence type="ECO:0000256" key="7">
    <source>
        <dbReference type="RuleBase" id="RU363058"/>
    </source>
</evidence>
<accession>A0A1Y2LJ79</accession>
<evidence type="ECO:0000256" key="4">
    <source>
        <dbReference type="ARBA" id="ARBA00022692"/>
    </source>
</evidence>
<keyword evidence="10" id="KW-1185">Reference proteome</keyword>
<comment type="function">
    <text evidence="7">Sodium-phosphate symporter.</text>
</comment>
<evidence type="ECO:0000256" key="3">
    <source>
        <dbReference type="ARBA" id="ARBA00022592"/>
    </source>
</evidence>
<dbReference type="PANTHER" id="PTHR11101">
    <property type="entry name" value="PHOSPHATE TRANSPORTER"/>
    <property type="match status" value="1"/>
</dbReference>
<reference evidence="9 10" key="1">
    <citation type="journal article" date="2017" name="Genome Announc.">
        <title>Genome sequence of the saprophytic ascomycete Epicoccum nigrum ICMP 19927 strain isolated from New Zealand.</title>
        <authorList>
            <person name="Fokin M."/>
            <person name="Fleetwood D."/>
            <person name="Weir B.S."/>
            <person name="Villas-Boas S.G."/>
        </authorList>
    </citation>
    <scope>NUCLEOTIDE SEQUENCE [LARGE SCALE GENOMIC DNA]</scope>
    <source>
        <strain evidence="9 10">ICMP 19927</strain>
    </source>
</reference>
<dbReference type="PANTHER" id="PTHR11101:SF55">
    <property type="entry name" value="PHOSPHATE TRANSPORTER"/>
    <property type="match status" value="1"/>
</dbReference>
<feature type="transmembrane region" description="Helical" evidence="7">
    <location>
        <begin position="473"/>
        <end position="491"/>
    </location>
</feature>
<feature type="transmembrane region" description="Helical" evidence="7">
    <location>
        <begin position="89"/>
        <end position="110"/>
    </location>
</feature>
<dbReference type="InParanoid" id="A0A1Y2LJ79"/>
<sequence>MAPALQKYSWILALTTIAFVFSSASNGANDVANSYATSVAARTLKMWQAGLLACVTEFVGAVAMGSRVTSTIKSGVFGLTKFQPAPPTFMLVMGCAEMGSATFLTIATFYGMPVSTTQTVVGALAGAGIAAQTPLKWGWSKGSLSQIAASWAIAPLIAAGFSAMLFLTLKYLVLERKDPMKWGMRAIPWYLAFTAGVLALFIIDELPNGQSLEEMGAGKATGIILGVFFFVLAFAYAFFIPYFHRRLIMNDARMRSWHIPLGLLLYREDPPIYWPGKGTQVVTDYYAKSSVETTTNDIEKVPVKEHGAADESLAINEAADTTRDATSSSIDKNSITEGANERAGRGLSMPNPRGDMVAHVIPKKPEPEERWLQPVRDLPFYSPKKIANWTKFLLLQGVSRDVVTQKNLGAVHARAIVYDNRVEHLYTYAQVASAMMMSIAHGSNDVANAVGPWVASYNTYTSGEVTAKADTPIWILVVAGLLLGLGFWFYGYHVMRSLGNKITQVSPTRGFSMELGAAITVLLASRLGLPVSTTQCLTGATIGVALCNYDIRAVNWKQVAFIFSSWIITLPSAGLISGLLMAMALNTPHF</sequence>
<evidence type="ECO:0000256" key="6">
    <source>
        <dbReference type="ARBA" id="ARBA00023136"/>
    </source>
</evidence>
<dbReference type="Pfam" id="PF01384">
    <property type="entry name" value="PHO4"/>
    <property type="match status" value="1"/>
</dbReference>
<dbReference type="AlphaFoldDB" id="A0A1Y2LJ79"/>
<evidence type="ECO:0000256" key="2">
    <source>
        <dbReference type="ARBA" id="ARBA00022448"/>
    </source>
</evidence>
<feature type="transmembrane region" description="Helical" evidence="7">
    <location>
        <begin position="148"/>
        <end position="174"/>
    </location>
</feature>
<feature type="transmembrane region" description="Helical" evidence="7">
    <location>
        <begin position="559"/>
        <end position="585"/>
    </location>
</feature>
<protein>
    <recommendedName>
        <fullName evidence="7">Phosphate transporter</fullName>
    </recommendedName>
</protein>
<dbReference type="EMBL" id="KZ107860">
    <property type="protein sequence ID" value="OSS43941.1"/>
    <property type="molecule type" value="Genomic_DNA"/>
</dbReference>
<keyword evidence="4 7" id="KW-0812">Transmembrane</keyword>
<keyword evidence="6 7" id="KW-0472">Membrane</keyword>
<dbReference type="GO" id="GO:0005315">
    <property type="term" value="F:phosphate transmembrane transporter activity"/>
    <property type="evidence" value="ECO:0007669"/>
    <property type="project" value="InterPro"/>
</dbReference>
<evidence type="ECO:0000313" key="10">
    <source>
        <dbReference type="Proteomes" id="UP000193240"/>
    </source>
</evidence>
<evidence type="ECO:0000256" key="8">
    <source>
        <dbReference type="SAM" id="MobiDB-lite"/>
    </source>
</evidence>
<feature type="transmembrane region" description="Helical" evidence="7">
    <location>
        <begin position="186"/>
        <end position="203"/>
    </location>
</feature>
<dbReference type="GO" id="GO:0016020">
    <property type="term" value="C:membrane"/>
    <property type="evidence" value="ECO:0007669"/>
    <property type="project" value="UniProtKB-SubCell"/>
</dbReference>
<dbReference type="Proteomes" id="UP000193240">
    <property type="component" value="Unassembled WGS sequence"/>
</dbReference>
<keyword evidence="3 7" id="KW-0592">Phosphate transport</keyword>
<dbReference type="InterPro" id="IPR001204">
    <property type="entry name" value="Phos_transporter"/>
</dbReference>
<name>A0A1Y2LJ79_EPING</name>
<comment type="subcellular location">
    <subcellularLocation>
        <location evidence="1 7">Membrane</location>
        <topology evidence="1 7">Multi-pass membrane protein</topology>
    </subcellularLocation>
</comment>
<keyword evidence="2 7" id="KW-0813">Transport</keyword>
<keyword evidence="5 7" id="KW-1133">Transmembrane helix</keyword>
<feature type="transmembrane region" description="Helical" evidence="7">
    <location>
        <begin position="223"/>
        <end position="244"/>
    </location>
</feature>
<dbReference type="OMA" id="AGFWFFG"/>
<feature type="compositionally biased region" description="Polar residues" evidence="8">
    <location>
        <begin position="324"/>
        <end position="337"/>
    </location>
</feature>
<feature type="region of interest" description="Disordered" evidence="8">
    <location>
        <begin position="312"/>
        <end position="353"/>
    </location>
</feature>
<organism evidence="9 10">
    <name type="scientific">Epicoccum nigrum</name>
    <name type="common">Soil fungus</name>
    <name type="synonym">Epicoccum purpurascens</name>
    <dbReference type="NCBI Taxonomy" id="105696"/>
    <lineage>
        <taxon>Eukaryota</taxon>
        <taxon>Fungi</taxon>
        <taxon>Dikarya</taxon>
        <taxon>Ascomycota</taxon>
        <taxon>Pezizomycotina</taxon>
        <taxon>Dothideomycetes</taxon>
        <taxon>Pleosporomycetidae</taxon>
        <taxon>Pleosporales</taxon>
        <taxon>Pleosporineae</taxon>
        <taxon>Didymellaceae</taxon>
        <taxon>Epicoccum</taxon>
    </lineage>
</organism>
<proteinExistence type="inferred from homology"/>
<evidence type="ECO:0000313" key="9">
    <source>
        <dbReference type="EMBL" id="OSS43941.1"/>
    </source>
</evidence>